<organism evidence="1 2">
    <name type="scientific">Dryococelus australis</name>
    <dbReference type="NCBI Taxonomy" id="614101"/>
    <lineage>
        <taxon>Eukaryota</taxon>
        <taxon>Metazoa</taxon>
        <taxon>Ecdysozoa</taxon>
        <taxon>Arthropoda</taxon>
        <taxon>Hexapoda</taxon>
        <taxon>Insecta</taxon>
        <taxon>Pterygota</taxon>
        <taxon>Neoptera</taxon>
        <taxon>Polyneoptera</taxon>
        <taxon>Phasmatodea</taxon>
        <taxon>Verophasmatodea</taxon>
        <taxon>Anareolatae</taxon>
        <taxon>Phasmatidae</taxon>
        <taxon>Eurycanthinae</taxon>
        <taxon>Dryococelus</taxon>
    </lineage>
</organism>
<gene>
    <name evidence="1" type="ORF">PR048_023918</name>
</gene>
<dbReference type="Proteomes" id="UP001159363">
    <property type="component" value="Chromosome 8"/>
</dbReference>
<name>A0ABQ9GVE2_9NEOP</name>
<evidence type="ECO:0000313" key="2">
    <source>
        <dbReference type="Proteomes" id="UP001159363"/>
    </source>
</evidence>
<dbReference type="EMBL" id="JARBHB010000009">
    <property type="protein sequence ID" value="KAJ8876010.1"/>
    <property type="molecule type" value="Genomic_DNA"/>
</dbReference>
<comment type="caution">
    <text evidence="1">The sequence shown here is derived from an EMBL/GenBank/DDBJ whole genome shotgun (WGS) entry which is preliminary data.</text>
</comment>
<protein>
    <submittedName>
        <fullName evidence="1">Uncharacterized protein</fullName>
    </submittedName>
</protein>
<reference evidence="1 2" key="1">
    <citation type="submission" date="2023-02" db="EMBL/GenBank/DDBJ databases">
        <title>LHISI_Scaffold_Assembly.</title>
        <authorList>
            <person name="Stuart O.P."/>
            <person name="Cleave R."/>
            <person name="Magrath M.J.L."/>
            <person name="Mikheyev A.S."/>
        </authorList>
    </citation>
    <scope>NUCLEOTIDE SEQUENCE [LARGE SCALE GENOMIC DNA]</scope>
    <source>
        <strain evidence="1">Daus_M_001</strain>
        <tissue evidence="1">Leg muscle</tissue>
    </source>
</reference>
<sequence length="176" mass="20324">MQVEIINLAKSFKKYHCFCTACYVHKLKIGLSGLPPKEILIWTTLNPTLTKKNSNVMEYDHFHNPKCNEFNTAPGPRHCRMLEKKKYCRLLQMLLQDEGTIMDFLKKTRMKDIIYLLAGSWAEIKADTLKRIPQEEIDFKSTDKDDLPLAQLLKNLSGTENANEKEVSGWMASDEV</sequence>
<proteinExistence type="predicted"/>
<accession>A0ABQ9GVE2</accession>
<evidence type="ECO:0000313" key="1">
    <source>
        <dbReference type="EMBL" id="KAJ8876010.1"/>
    </source>
</evidence>
<keyword evidence="2" id="KW-1185">Reference proteome</keyword>